<feature type="domain" description="CAAX prenyl protease 2/Lysostaphin resistance protein A-like" evidence="2">
    <location>
        <begin position="132"/>
        <end position="221"/>
    </location>
</feature>
<evidence type="ECO:0000259" key="2">
    <source>
        <dbReference type="Pfam" id="PF02517"/>
    </source>
</evidence>
<keyword evidence="1" id="KW-0812">Transmembrane</keyword>
<evidence type="ECO:0000256" key="1">
    <source>
        <dbReference type="SAM" id="Phobius"/>
    </source>
</evidence>
<accession>A0A1H8YHR4</accession>
<feature type="transmembrane region" description="Helical" evidence="1">
    <location>
        <begin position="130"/>
        <end position="148"/>
    </location>
</feature>
<dbReference type="Proteomes" id="UP000198582">
    <property type="component" value="Unassembled WGS sequence"/>
</dbReference>
<gene>
    <name evidence="3" type="ORF">SAMN04489732_116208</name>
</gene>
<dbReference type="Pfam" id="PF02517">
    <property type="entry name" value="Rce1-like"/>
    <property type="match status" value="1"/>
</dbReference>
<feature type="transmembrane region" description="Helical" evidence="1">
    <location>
        <begin position="87"/>
        <end position="110"/>
    </location>
</feature>
<dbReference type="InterPro" id="IPR003675">
    <property type="entry name" value="Rce1/LyrA-like_dom"/>
</dbReference>
<reference evidence="3 4" key="1">
    <citation type="submission" date="2016-10" db="EMBL/GenBank/DDBJ databases">
        <authorList>
            <person name="de Groot N.N."/>
        </authorList>
    </citation>
    <scope>NUCLEOTIDE SEQUENCE [LARGE SCALE GENOMIC DNA]</scope>
    <source>
        <strain evidence="3 4">DSM 44993</strain>
    </source>
</reference>
<keyword evidence="1" id="KW-0472">Membrane</keyword>
<sequence>MLGAHWGFAAFFAGVAGYHLVTLITTVALNRQTGELDPLQLPAGPLLLLAFLPNLMLGLGPVLGSLRYGEGIRRDFGLVPTWRDVRIGLAFGALALVVGYVLNLAEIAVYGADAVSDSPLTDLADNADGSPAWLVPAALIVVIAAPLTEELLVRGTLWKALAAYRVPSWVVLVLTALVFAQLHGEATRTIALFGQGLVLGLARHYSGRVGASVVAHAANNLPPAVLLLVGH</sequence>
<evidence type="ECO:0000313" key="4">
    <source>
        <dbReference type="Proteomes" id="UP000198582"/>
    </source>
</evidence>
<keyword evidence="4" id="KW-1185">Reference proteome</keyword>
<feature type="transmembrane region" description="Helical" evidence="1">
    <location>
        <begin position="41"/>
        <end position="66"/>
    </location>
</feature>
<organism evidence="3 4">
    <name type="scientific">Amycolatopsis saalfeldensis</name>
    <dbReference type="NCBI Taxonomy" id="394193"/>
    <lineage>
        <taxon>Bacteria</taxon>
        <taxon>Bacillati</taxon>
        <taxon>Actinomycetota</taxon>
        <taxon>Actinomycetes</taxon>
        <taxon>Pseudonocardiales</taxon>
        <taxon>Pseudonocardiaceae</taxon>
        <taxon>Amycolatopsis</taxon>
    </lineage>
</organism>
<name>A0A1H8YHR4_9PSEU</name>
<evidence type="ECO:0000313" key="3">
    <source>
        <dbReference type="EMBL" id="SEP51666.1"/>
    </source>
</evidence>
<keyword evidence="1" id="KW-1133">Transmembrane helix</keyword>
<dbReference type="GO" id="GO:0004175">
    <property type="term" value="F:endopeptidase activity"/>
    <property type="evidence" value="ECO:0007669"/>
    <property type="project" value="UniProtKB-ARBA"/>
</dbReference>
<dbReference type="STRING" id="394193.SAMN04489732_116208"/>
<feature type="transmembrane region" description="Helical" evidence="1">
    <location>
        <begin position="160"/>
        <end position="180"/>
    </location>
</feature>
<dbReference type="GO" id="GO:0080120">
    <property type="term" value="P:CAAX-box protein maturation"/>
    <property type="evidence" value="ECO:0007669"/>
    <property type="project" value="UniProtKB-ARBA"/>
</dbReference>
<dbReference type="AlphaFoldDB" id="A0A1H8YHR4"/>
<feature type="transmembrane region" description="Helical" evidence="1">
    <location>
        <begin position="7"/>
        <end position="29"/>
    </location>
</feature>
<protein>
    <recommendedName>
        <fullName evidence="2">CAAX prenyl protease 2/Lysostaphin resistance protein A-like domain-containing protein</fullName>
    </recommendedName>
</protein>
<proteinExistence type="predicted"/>
<dbReference type="EMBL" id="FOEF01000016">
    <property type="protein sequence ID" value="SEP51666.1"/>
    <property type="molecule type" value="Genomic_DNA"/>
</dbReference>